<evidence type="ECO:0000256" key="5">
    <source>
        <dbReference type="ARBA" id="ARBA00023288"/>
    </source>
</evidence>
<dbReference type="STRING" id="1064592.G0V6F7"/>
<proteinExistence type="predicted"/>
<evidence type="ECO:0000256" key="6">
    <source>
        <dbReference type="SAM" id="MobiDB-lite"/>
    </source>
</evidence>
<dbReference type="HOGENOM" id="CLU_136947_0_0_1"/>
<name>G0V6F7_NAUCA</name>
<organism evidence="7 8">
    <name type="scientific">Naumovozyma castellii</name>
    <name type="common">Yeast</name>
    <name type="synonym">Saccharomyces castellii</name>
    <dbReference type="NCBI Taxonomy" id="27288"/>
    <lineage>
        <taxon>Eukaryota</taxon>
        <taxon>Fungi</taxon>
        <taxon>Dikarya</taxon>
        <taxon>Ascomycota</taxon>
        <taxon>Saccharomycotina</taxon>
        <taxon>Saccharomycetes</taxon>
        <taxon>Saccharomycetales</taxon>
        <taxon>Saccharomycetaceae</taxon>
        <taxon>Naumovozyma</taxon>
    </lineage>
</organism>
<dbReference type="GO" id="GO:0031902">
    <property type="term" value="C:late endosome membrane"/>
    <property type="evidence" value="ECO:0007669"/>
    <property type="project" value="EnsemblFungi"/>
</dbReference>
<dbReference type="InParanoid" id="G0V6F7"/>
<dbReference type="GO" id="GO:0043410">
    <property type="term" value="P:positive regulation of MAPK cascade"/>
    <property type="evidence" value="ECO:0007669"/>
    <property type="project" value="InterPro"/>
</dbReference>
<evidence type="ECO:0000313" key="7">
    <source>
        <dbReference type="EMBL" id="CCC67049.1"/>
    </source>
</evidence>
<dbReference type="InterPro" id="IPR028209">
    <property type="entry name" value="LAMTOR1/MEH1"/>
</dbReference>
<evidence type="ECO:0000256" key="3">
    <source>
        <dbReference type="ARBA" id="ARBA00023136"/>
    </source>
</evidence>
<dbReference type="FunCoup" id="G0V6F7">
    <property type="interactions" value="124"/>
</dbReference>
<dbReference type="EMBL" id="HE576752">
    <property type="protein sequence ID" value="CCC67049.1"/>
    <property type="molecule type" value="Genomic_DNA"/>
</dbReference>
<reference key="2">
    <citation type="submission" date="2011-08" db="EMBL/GenBank/DDBJ databases">
        <title>Genome sequence of Naumovozyma castellii.</title>
        <authorList>
            <person name="Gordon J.L."/>
            <person name="Armisen D."/>
            <person name="Proux-Wera E."/>
            <person name="OhEigeartaigh S.S."/>
            <person name="Byrne K.P."/>
            <person name="Wolfe K.H."/>
        </authorList>
    </citation>
    <scope>NUCLEOTIDE SEQUENCE</scope>
    <source>
        <strain>Type strain:CBS 4309</strain>
    </source>
</reference>
<dbReference type="GO" id="GO:0072665">
    <property type="term" value="P:protein localization to vacuole"/>
    <property type="evidence" value="ECO:0007669"/>
    <property type="project" value="EnsemblFungi"/>
</dbReference>
<dbReference type="SMART" id="SM01262">
    <property type="entry name" value="LAMTOR"/>
    <property type="match status" value="1"/>
</dbReference>
<feature type="region of interest" description="Disordered" evidence="6">
    <location>
        <begin position="11"/>
        <end position="37"/>
    </location>
</feature>
<reference evidence="7 8" key="1">
    <citation type="journal article" date="2011" name="Proc. Natl. Acad. Sci. U.S.A.">
        <title>Evolutionary erosion of yeast sex chromosomes by mating-type switching accidents.</title>
        <authorList>
            <person name="Gordon J.L."/>
            <person name="Armisen D."/>
            <person name="Proux-Wera E."/>
            <person name="Oheigeartaigh S.S."/>
            <person name="Byrne K.P."/>
            <person name="Wolfe K.H."/>
        </authorList>
    </citation>
    <scope>NUCLEOTIDE SEQUENCE [LARGE SCALE GENOMIC DNA]</scope>
    <source>
        <strain evidence="8">ATCC 76901 / BCRC 22586 / CBS 4309 / NBRC 1992 / NRRL Y-12630</strain>
    </source>
</reference>
<dbReference type="GeneID" id="96900534"/>
<dbReference type="GO" id="GO:0045121">
    <property type="term" value="C:membrane raft"/>
    <property type="evidence" value="ECO:0007669"/>
    <property type="project" value="InterPro"/>
</dbReference>
<comment type="subcellular location">
    <subcellularLocation>
        <location evidence="1">Endomembrane system</location>
    </subcellularLocation>
</comment>
<evidence type="ECO:0000256" key="1">
    <source>
        <dbReference type="ARBA" id="ARBA00004308"/>
    </source>
</evidence>
<dbReference type="AlphaFoldDB" id="G0V6F7"/>
<gene>
    <name evidence="7" type="primary">NCAS0A04910</name>
    <name evidence="7" type="ordered locus">NCAS_0A04910</name>
</gene>
<evidence type="ECO:0000256" key="4">
    <source>
        <dbReference type="ARBA" id="ARBA00023139"/>
    </source>
</evidence>
<dbReference type="GO" id="GO:0071230">
    <property type="term" value="P:cellular response to amino acid stimulus"/>
    <property type="evidence" value="ECO:0007669"/>
    <property type="project" value="InterPro"/>
</dbReference>
<dbReference type="Pfam" id="PF15454">
    <property type="entry name" value="LAMTOR"/>
    <property type="match status" value="1"/>
</dbReference>
<accession>G0V6F7</accession>
<evidence type="ECO:0000313" key="8">
    <source>
        <dbReference type="Proteomes" id="UP000001640"/>
    </source>
</evidence>
<dbReference type="GO" id="GO:0007035">
    <property type="term" value="P:vacuolar acidification"/>
    <property type="evidence" value="ECO:0007669"/>
    <property type="project" value="EnsemblFungi"/>
</dbReference>
<keyword evidence="3" id="KW-0472">Membrane</keyword>
<dbReference type="eggNOG" id="ENOG502S74H">
    <property type="taxonomic scope" value="Eukaryota"/>
</dbReference>
<dbReference type="GO" id="GO:0016237">
    <property type="term" value="P:microautophagy"/>
    <property type="evidence" value="ECO:0007669"/>
    <property type="project" value="EnsemblFungi"/>
</dbReference>
<keyword evidence="4" id="KW-0564">Palmitate</keyword>
<keyword evidence="2" id="KW-0519">Myristate</keyword>
<dbReference type="OrthoDB" id="4067878at2759"/>
<protein>
    <submittedName>
        <fullName evidence="7">Uncharacterized protein</fullName>
    </submittedName>
</protein>
<dbReference type="KEGG" id="ncs:NCAS_0A04910"/>
<dbReference type="GO" id="GO:0032008">
    <property type="term" value="P:positive regulation of TOR signaling"/>
    <property type="evidence" value="ECO:0007669"/>
    <property type="project" value="InterPro"/>
</dbReference>
<dbReference type="GO" id="GO:0032456">
    <property type="term" value="P:endocytic recycling"/>
    <property type="evidence" value="ECO:0007669"/>
    <property type="project" value="EnsemblFungi"/>
</dbReference>
<dbReference type="OMA" id="IEDQVHI"/>
<dbReference type="RefSeq" id="XP_003673436.1">
    <property type="nucleotide sequence ID" value="XM_003673388.1"/>
</dbReference>
<dbReference type="GO" id="GO:0001919">
    <property type="term" value="P:regulation of receptor recycling"/>
    <property type="evidence" value="ECO:0007669"/>
    <property type="project" value="InterPro"/>
</dbReference>
<dbReference type="GO" id="GO:0000329">
    <property type="term" value="C:fungal-type vacuole membrane"/>
    <property type="evidence" value="ECO:0007669"/>
    <property type="project" value="EnsemblFungi"/>
</dbReference>
<keyword evidence="8" id="KW-1185">Reference proteome</keyword>
<sequence>MGAILSCCKGHTDEEDPLLRNPQDRYGGTMNGDDPQMTDGYSEALRLKQEEKKAARDKELKQIVTDTNDKLIDISMINNSGIVLESNDSDWFKKAVIADEGEATDNQLQQSTTEQATTDTILSQEIGSTYKALDPEEHLTAADKQRLQTTLRAVIKEIEDQVHIDVPGELTVTI</sequence>
<dbReference type="Proteomes" id="UP000001640">
    <property type="component" value="Chromosome 1"/>
</dbReference>
<keyword evidence="5" id="KW-0449">Lipoprotein</keyword>
<dbReference type="GO" id="GO:0071986">
    <property type="term" value="C:Ragulator complex"/>
    <property type="evidence" value="ECO:0007669"/>
    <property type="project" value="EnsemblFungi"/>
</dbReference>
<evidence type="ECO:0000256" key="2">
    <source>
        <dbReference type="ARBA" id="ARBA00022707"/>
    </source>
</evidence>